<evidence type="ECO:0000256" key="7">
    <source>
        <dbReference type="ARBA" id="ARBA00023136"/>
    </source>
</evidence>
<dbReference type="GO" id="GO:0012505">
    <property type="term" value="C:endomembrane system"/>
    <property type="evidence" value="ECO:0007669"/>
    <property type="project" value="UniProtKB-SubCell"/>
</dbReference>
<evidence type="ECO:0000313" key="9">
    <source>
        <dbReference type="EMBL" id="OGK00445.1"/>
    </source>
</evidence>
<keyword evidence="8" id="KW-1003">Cell membrane</keyword>
<comment type="subunit">
    <text evidence="8">The complex is composed of six subunits: RnfA, RnfB, RnfC, RnfD, RnfE and RnfG.</text>
</comment>
<evidence type="ECO:0000313" key="10">
    <source>
        <dbReference type="Proteomes" id="UP000179243"/>
    </source>
</evidence>
<keyword evidence="2 8" id="KW-0813">Transport</keyword>
<keyword evidence="4 8" id="KW-1278">Translocase</keyword>
<keyword evidence="5 8" id="KW-0249">Electron transport</keyword>
<reference evidence="9 10" key="1">
    <citation type="journal article" date="2016" name="Nat. Commun.">
        <title>Thousands of microbial genomes shed light on interconnected biogeochemical processes in an aquifer system.</title>
        <authorList>
            <person name="Anantharaman K."/>
            <person name="Brown C.T."/>
            <person name="Hug L.A."/>
            <person name="Sharon I."/>
            <person name="Castelle C.J."/>
            <person name="Probst A.J."/>
            <person name="Thomas B.C."/>
            <person name="Singh A."/>
            <person name="Wilkins M.J."/>
            <person name="Karaoz U."/>
            <person name="Brodie E.L."/>
            <person name="Williams K.H."/>
            <person name="Hubbard S.S."/>
            <person name="Banfield J.F."/>
        </authorList>
    </citation>
    <scope>NUCLEOTIDE SEQUENCE [LARGE SCALE GENOMIC DNA]</scope>
</reference>
<evidence type="ECO:0000256" key="8">
    <source>
        <dbReference type="HAMAP-Rule" id="MF_00478"/>
    </source>
</evidence>
<dbReference type="PANTHER" id="PTHR30586:SF0">
    <property type="entry name" value="ION-TRANSLOCATING OXIDOREDUCTASE COMPLEX SUBUNIT E"/>
    <property type="match status" value="1"/>
</dbReference>
<dbReference type="NCBIfam" id="TIGR01948">
    <property type="entry name" value="rnfE"/>
    <property type="match status" value="1"/>
</dbReference>
<keyword evidence="6 8" id="KW-1133">Transmembrane helix</keyword>
<organism evidence="9 10">
    <name type="scientific">Candidatus Raymondbacteria bacterium RIFOXYD12_FULL_49_13</name>
    <dbReference type="NCBI Taxonomy" id="1817890"/>
    <lineage>
        <taxon>Bacteria</taxon>
        <taxon>Raymondiibacteriota</taxon>
    </lineage>
</organism>
<dbReference type="NCBIfam" id="NF009070">
    <property type="entry name" value="PRK12405.1"/>
    <property type="match status" value="1"/>
</dbReference>
<protein>
    <recommendedName>
        <fullName evidence="8">Ion-translocating oxidoreductase complex subunit E</fullName>
        <ecNumber evidence="8">7.-.-.-</ecNumber>
    </recommendedName>
    <alternativeName>
        <fullName evidence="8">Rnf electron transport complex subunit E</fullName>
    </alternativeName>
</protein>
<keyword evidence="7 8" id="KW-0472">Membrane</keyword>
<comment type="similarity">
    <text evidence="8">Belongs to the NqrDE/RnfAE family.</text>
</comment>
<dbReference type="Pfam" id="PF02508">
    <property type="entry name" value="Rnf-Nqr"/>
    <property type="match status" value="1"/>
</dbReference>
<evidence type="ECO:0000256" key="3">
    <source>
        <dbReference type="ARBA" id="ARBA00022692"/>
    </source>
</evidence>
<gene>
    <name evidence="8" type="primary">rnfE</name>
    <name evidence="9" type="ORF">A2519_10575</name>
</gene>
<dbReference type="PANTHER" id="PTHR30586">
    <property type="entry name" value="ELECTRON TRANSPORT COMPLEX PROTEIN RNFE"/>
    <property type="match status" value="1"/>
</dbReference>
<feature type="transmembrane region" description="Helical" evidence="8">
    <location>
        <begin position="70"/>
        <end position="90"/>
    </location>
</feature>
<name>A0A1F7F1A4_UNCRA</name>
<sequence length="195" mass="21164">MSRIRTLTNGIVRENPLFVIVLGLCPSLAVTTSAQNALGMGLAFTFVLLGSNIVIASIKNAIPNQIRIPCFITVIATFVTIVDLVMKGYFYELYKSLGIFIPLIVVNCIVLARAEAFASKKSIFDSLLDAIGMGIGFTLAILIIGSIREILGDGSIFGFKIFKNFSPALIFILPPGAFITLGFIVAFFTKYLKKK</sequence>
<dbReference type="EMBL" id="MFYX01000146">
    <property type="protein sequence ID" value="OGK00445.1"/>
    <property type="molecule type" value="Genomic_DNA"/>
</dbReference>
<evidence type="ECO:0000256" key="4">
    <source>
        <dbReference type="ARBA" id="ARBA00022967"/>
    </source>
</evidence>
<proteinExistence type="inferred from homology"/>
<dbReference type="PIRSF" id="PIRSF006102">
    <property type="entry name" value="NQR_DE"/>
    <property type="match status" value="1"/>
</dbReference>
<evidence type="ECO:0000256" key="2">
    <source>
        <dbReference type="ARBA" id="ARBA00022448"/>
    </source>
</evidence>
<comment type="caution">
    <text evidence="9">The sequence shown here is derived from an EMBL/GenBank/DDBJ whole genome shotgun (WGS) entry which is preliminary data.</text>
</comment>
<comment type="function">
    <text evidence="8">Part of a membrane-bound complex that couples electron transfer with translocation of ions across the membrane.</text>
</comment>
<dbReference type="AlphaFoldDB" id="A0A1F7F1A4"/>
<dbReference type="Proteomes" id="UP000179243">
    <property type="component" value="Unassembled WGS sequence"/>
</dbReference>
<dbReference type="GO" id="GO:0022900">
    <property type="term" value="P:electron transport chain"/>
    <property type="evidence" value="ECO:0007669"/>
    <property type="project" value="UniProtKB-UniRule"/>
</dbReference>
<evidence type="ECO:0000256" key="6">
    <source>
        <dbReference type="ARBA" id="ARBA00022989"/>
    </source>
</evidence>
<feature type="transmembrane region" description="Helical" evidence="8">
    <location>
        <begin position="39"/>
        <end position="58"/>
    </location>
</feature>
<dbReference type="GO" id="GO:0005886">
    <property type="term" value="C:plasma membrane"/>
    <property type="evidence" value="ECO:0007669"/>
    <property type="project" value="UniProtKB-SubCell"/>
</dbReference>
<dbReference type="HAMAP" id="MF_00478">
    <property type="entry name" value="RsxE_RnfE"/>
    <property type="match status" value="1"/>
</dbReference>
<accession>A0A1F7F1A4</accession>
<feature type="transmembrane region" description="Helical" evidence="8">
    <location>
        <begin position="126"/>
        <end position="147"/>
    </location>
</feature>
<comment type="subcellular location">
    <subcellularLocation>
        <location evidence="8">Cell membrane</location>
        <topology evidence="8">Multi-pass membrane protein</topology>
    </subcellularLocation>
    <subcellularLocation>
        <location evidence="1">Endomembrane system</location>
        <topology evidence="1">Multi-pass membrane protein</topology>
    </subcellularLocation>
</comment>
<feature type="transmembrane region" description="Helical" evidence="8">
    <location>
        <begin position="96"/>
        <end position="114"/>
    </location>
</feature>
<keyword evidence="3 8" id="KW-0812">Transmembrane</keyword>
<evidence type="ECO:0000256" key="1">
    <source>
        <dbReference type="ARBA" id="ARBA00004127"/>
    </source>
</evidence>
<dbReference type="InterPro" id="IPR010968">
    <property type="entry name" value="RnfE"/>
</dbReference>
<dbReference type="InterPro" id="IPR003667">
    <property type="entry name" value="NqrDE/RnfAE"/>
</dbReference>
<feature type="transmembrane region" description="Helical" evidence="8">
    <location>
        <begin position="167"/>
        <end position="189"/>
    </location>
</feature>
<dbReference type="EC" id="7.-.-.-" evidence="8"/>
<evidence type="ECO:0000256" key="5">
    <source>
        <dbReference type="ARBA" id="ARBA00022982"/>
    </source>
</evidence>